<dbReference type="InterPro" id="IPR044861">
    <property type="entry name" value="IPNS-like_FE2OG_OXY"/>
</dbReference>
<evidence type="ECO:0000256" key="1">
    <source>
        <dbReference type="ARBA" id="ARBA00008056"/>
    </source>
</evidence>
<evidence type="ECO:0000313" key="5">
    <source>
        <dbReference type="EMBL" id="KAI1609760.1"/>
    </source>
</evidence>
<comment type="caution">
    <text evidence="5">The sequence shown here is derived from an EMBL/GenBank/DDBJ whole genome shotgun (WGS) entry which is preliminary data.</text>
</comment>
<dbReference type="GO" id="GO:0044283">
    <property type="term" value="P:small molecule biosynthetic process"/>
    <property type="evidence" value="ECO:0007669"/>
    <property type="project" value="UniProtKB-ARBA"/>
</dbReference>
<keyword evidence="2" id="KW-0560">Oxidoreductase</keyword>
<accession>A0AAN6IAF9</accession>
<evidence type="ECO:0000313" key="6">
    <source>
        <dbReference type="Proteomes" id="UP001203852"/>
    </source>
</evidence>
<comment type="similarity">
    <text evidence="1 2">Belongs to the iron/ascorbate-dependent oxidoreductase family.</text>
</comment>
<evidence type="ECO:0000259" key="4">
    <source>
        <dbReference type="PROSITE" id="PS51471"/>
    </source>
</evidence>
<dbReference type="InterPro" id="IPR050231">
    <property type="entry name" value="Iron_ascorbate_oxido_reductase"/>
</dbReference>
<dbReference type="PROSITE" id="PS51471">
    <property type="entry name" value="FE2OG_OXY"/>
    <property type="match status" value="1"/>
</dbReference>
<dbReference type="AlphaFoldDB" id="A0AAN6IAF9"/>
<dbReference type="EMBL" id="MU404359">
    <property type="protein sequence ID" value="KAI1609760.1"/>
    <property type="molecule type" value="Genomic_DNA"/>
</dbReference>
<keyword evidence="2" id="KW-0408">Iron</keyword>
<dbReference type="Pfam" id="PF03171">
    <property type="entry name" value="2OG-FeII_Oxy"/>
    <property type="match status" value="1"/>
</dbReference>
<proteinExistence type="inferred from homology"/>
<dbReference type="InterPro" id="IPR026992">
    <property type="entry name" value="DIOX_N"/>
</dbReference>
<dbReference type="GO" id="GO:0046872">
    <property type="term" value="F:metal ion binding"/>
    <property type="evidence" value="ECO:0007669"/>
    <property type="project" value="UniProtKB-KW"/>
</dbReference>
<dbReference type="GO" id="GO:0016491">
    <property type="term" value="F:oxidoreductase activity"/>
    <property type="evidence" value="ECO:0007669"/>
    <property type="project" value="UniProtKB-KW"/>
</dbReference>
<evidence type="ECO:0000256" key="2">
    <source>
        <dbReference type="RuleBase" id="RU003682"/>
    </source>
</evidence>
<name>A0AAN6IAF9_9EURO</name>
<keyword evidence="6" id="KW-1185">Reference proteome</keyword>
<feature type="domain" description="Fe2OG dioxygenase" evidence="4">
    <location>
        <begin position="188"/>
        <end position="327"/>
    </location>
</feature>
<feature type="region of interest" description="Disordered" evidence="3">
    <location>
        <begin position="290"/>
        <end position="313"/>
    </location>
</feature>
<dbReference type="SUPFAM" id="SSF51197">
    <property type="entry name" value="Clavaminate synthase-like"/>
    <property type="match status" value="1"/>
</dbReference>
<dbReference type="InterPro" id="IPR005123">
    <property type="entry name" value="Oxoglu/Fe-dep_dioxygenase_dom"/>
</dbReference>
<feature type="compositionally biased region" description="Polar residues" evidence="3">
    <location>
        <begin position="292"/>
        <end position="312"/>
    </location>
</feature>
<evidence type="ECO:0000256" key="3">
    <source>
        <dbReference type="SAM" id="MobiDB-lite"/>
    </source>
</evidence>
<dbReference type="PANTHER" id="PTHR47990">
    <property type="entry name" value="2-OXOGLUTARATE (2OG) AND FE(II)-DEPENDENT OXYGENASE SUPERFAMILY PROTEIN-RELATED"/>
    <property type="match status" value="1"/>
</dbReference>
<sequence length="391" mass="43066">MPSVFVPNGNAAASEETIDLPLFDISQETPELGKAIVDAAAKWGFLWIAPSPSMSDAEATTKGTYFLDEATVDNVFDISRRFFKDAPIEEKTACAIKHNRGYVGMHVENLDPTKHKRGDFKQCFNLSGPDPSTNEWLQPLPTTFQQEDAALRDFHDRCRKMSYRILRLIAMGLAIPDVDWIARTHDNAPNTSRLLWYPTLPPDTDFDPEADIGAGAHSDYGSITLLFTRPGQPGLEILKPDGDWASVPIFPPKYHSDTFPPVVVNIGDLLSYWTNGLLRSTVHRVVLAPPTSKENSANEDATNGHNHSNGDTGSKADRYSIAIFVQPHEDAKLVPMPSPLVADRAESFRKEVIGHGGGVTDAEGMKTLTSGDYLSARLKATYGAVFEREKK</sequence>
<dbReference type="InterPro" id="IPR027443">
    <property type="entry name" value="IPNS-like_sf"/>
</dbReference>
<dbReference type="Gene3D" id="2.60.120.330">
    <property type="entry name" value="B-lactam Antibiotic, Isopenicillin N Synthase, Chain"/>
    <property type="match status" value="1"/>
</dbReference>
<reference evidence="5" key="1">
    <citation type="journal article" date="2022" name="bioRxiv">
        <title>Deciphering the potential niche of two novel black yeast fungi from a biological soil crust based on their genomes, phenotypes, and melanin regulation.</title>
        <authorList>
            <consortium name="DOE Joint Genome Institute"/>
            <person name="Carr E.C."/>
            <person name="Barton Q."/>
            <person name="Grambo S."/>
            <person name="Sullivan M."/>
            <person name="Renfro C.M."/>
            <person name="Kuo A."/>
            <person name="Pangilinan J."/>
            <person name="Lipzen A."/>
            <person name="Keymanesh K."/>
            <person name="Savage E."/>
            <person name="Barry K."/>
            <person name="Grigoriev I.V."/>
            <person name="Riekhof W.R."/>
            <person name="Harris S.S."/>
        </authorList>
    </citation>
    <scope>NUCLEOTIDE SEQUENCE</scope>
    <source>
        <strain evidence="5">JF 03-4F</strain>
    </source>
</reference>
<dbReference type="Proteomes" id="UP001203852">
    <property type="component" value="Unassembled WGS sequence"/>
</dbReference>
<organism evidence="5 6">
    <name type="scientific">Exophiala viscosa</name>
    <dbReference type="NCBI Taxonomy" id="2486360"/>
    <lineage>
        <taxon>Eukaryota</taxon>
        <taxon>Fungi</taxon>
        <taxon>Dikarya</taxon>
        <taxon>Ascomycota</taxon>
        <taxon>Pezizomycotina</taxon>
        <taxon>Eurotiomycetes</taxon>
        <taxon>Chaetothyriomycetidae</taxon>
        <taxon>Chaetothyriales</taxon>
        <taxon>Herpotrichiellaceae</taxon>
        <taxon>Exophiala</taxon>
    </lineage>
</organism>
<gene>
    <name evidence="5" type="ORF">EDD36DRAFT_481347</name>
</gene>
<protein>
    <submittedName>
        <fullName evidence="5">Oxidoreductase</fullName>
    </submittedName>
</protein>
<dbReference type="Pfam" id="PF14226">
    <property type="entry name" value="DIOX_N"/>
    <property type="match status" value="1"/>
</dbReference>
<keyword evidence="2" id="KW-0479">Metal-binding</keyword>